<evidence type="ECO:0000313" key="4">
    <source>
        <dbReference type="Proteomes" id="UP000237061"/>
    </source>
</evidence>
<dbReference type="Gene3D" id="2.70.70.10">
    <property type="entry name" value="Glucose Permease (Domain IIA)"/>
    <property type="match status" value="1"/>
</dbReference>
<dbReference type="EMBL" id="PPXC01000024">
    <property type="protein sequence ID" value="POH71709.1"/>
    <property type="molecule type" value="Genomic_DNA"/>
</dbReference>
<accession>A0A2S3ZRH6</accession>
<dbReference type="AlphaFoldDB" id="A0A2S3ZRH6"/>
<evidence type="ECO:0000313" key="3">
    <source>
        <dbReference type="EMBL" id="POH71709.1"/>
    </source>
</evidence>
<keyword evidence="1" id="KW-0732">Signal</keyword>
<keyword evidence="4" id="KW-1185">Reference proteome</keyword>
<organism evidence="3 4">
    <name type="scientific">Arthrobacter glacialis</name>
    <dbReference type="NCBI Taxonomy" id="1664"/>
    <lineage>
        <taxon>Bacteria</taxon>
        <taxon>Bacillati</taxon>
        <taxon>Actinomycetota</taxon>
        <taxon>Actinomycetes</taxon>
        <taxon>Micrococcales</taxon>
        <taxon>Micrococcaceae</taxon>
        <taxon>Arthrobacter</taxon>
    </lineage>
</organism>
<sequence length="190" mass="19907">MSNIFGRGRTQIVGTFLLVLVVLLPGSSLAAPSLSFSRSTAATPLPASIAWGWPMAGKPGVLHAFDQPAKPWLSGHRGVDLAAPRGSPVLAPTSGVVTFAGVVANRPVLTITVDNGLRLSFEPVVSEVKVGDSVSRGQELGVVEGPTHCDGAPAPADSCLHWGVRRGETYLDPLQFIFDLRPSVLLPLIN</sequence>
<evidence type="ECO:0000256" key="1">
    <source>
        <dbReference type="ARBA" id="ARBA00022729"/>
    </source>
</evidence>
<dbReference type="RefSeq" id="WP_103467495.1">
    <property type="nucleotide sequence ID" value="NZ_PPXC01000024.1"/>
</dbReference>
<dbReference type="InterPro" id="IPR011055">
    <property type="entry name" value="Dup_hybrid_motif"/>
</dbReference>
<dbReference type="SUPFAM" id="SSF51261">
    <property type="entry name" value="Duplicated hybrid motif"/>
    <property type="match status" value="1"/>
</dbReference>
<feature type="domain" description="M23ase beta-sheet core" evidence="2">
    <location>
        <begin position="75"/>
        <end position="173"/>
    </location>
</feature>
<dbReference type="PANTHER" id="PTHR21666">
    <property type="entry name" value="PEPTIDASE-RELATED"/>
    <property type="match status" value="1"/>
</dbReference>
<dbReference type="InterPro" id="IPR050570">
    <property type="entry name" value="Cell_wall_metabolism_enzyme"/>
</dbReference>
<name>A0A2S3ZRH6_ARTGL</name>
<reference evidence="3 4" key="1">
    <citation type="submission" date="2018-01" db="EMBL/GenBank/DDBJ databases">
        <title>Arthrobacter sp. nov., from glaciers in China.</title>
        <authorList>
            <person name="Liu Q."/>
            <person name="Xin Y.-H."/>
        </authorList>
    </citation>
    <scope>NUCLEOTIDE SEQUENCE [LARGE SCALE GENOMIC DNA]</scope>
    <source>
        <strain evidence="3 4">HLT2-12-2</strain>
    </source>
</reference>
<dbReference type="Proteomes" id="UP000237061">
    <property type="component" value="Unassembled WGS sequence"/>
</dbReference>
<gene>
    <name evidence="3" type="ORF">CVS27_19420</name>
</gene>
<proteinExistence type="predicted"/>
<dbReference type="InterPro" id="IPR016047">
    <property type="entry name" value="M23ase_b-sheet_dom"/>
</dbReference>
<comment type="caution">
    <text evidence="3">The sequence shown here is derived from an EMBL/GenBank/DDBJ whole genome shotgun (WGS) entry which is preliminary data.</text>
</comment>
<dbReference type="CDD" id="cd12797">
    <property type="entry name" value="M23_peptidase"/>
    <property type="match status" value="1"/>
</dbReference>
<dbReference type="Pfam" id="PF01551">
    <property type="entry name" value="Peptidase_M23"/>
    <property type="match status" value="1"/>
</dbReference>
<protein>
    <submittedName>
        <fullName evidence="3">Peptidase M23</fullName>
    </submittedName>
</protein>
<evidence type="ECO:0000259" key="2">
    <source>
        <dbReference type="Pfam" id="PF01551"/>
    </source>
</evidence>
<dbReference type="GO" id="GO:0004222">
    <property type="term" value="F:metalloendopeptidase activity"/>
    <property type="evidence" value="ECO:0007669"/>
    <property type="project" value="TreeGrafter"/>
</dbReference>
<dbReference type="PANTHER" id="PTHR21666:SF289">
    <property type="entry name" value="L-ALA--D-GLU ENDOPEPTIDASE"/>
    <property type="match status" value="1"/>
</dbReference>